<evidence type="ECO:0000313" key="2">
    <source>
        <dbReference type="Proteomes" id="UP000050761"/>
    </source>
</evidence>
<accession>A0A3P7YT56</accession>
<dbReference type="Proteomes" id="UP000050761">
    <property type="component" value="Unassembled WGS sequence"/>
</dbReference>
<evidence type="ECO:0000313" key="1">
    <source>
        <dbReference type="EMBL" id="VDO91240.1"/>
    </source>
</evidence>
<dbReference type="EMBL" id="UZAH01027393">
    <property type="protein sequence ID" value="VDO91240.1"/>
    <property type="molecule type" value="Genomic_DNA"/>
</dbReference>
<dbReference type="AlphaFoldDB" id="A0A183FV87"/>
<name>A0A183FV87_HELPZ</name>
<evidence type="ECO:0000313" key="3">
    <source>
        <dbReference type="WBParaSite" id="HPBE_0001219101-mRNA-1"/>
    </source>
</evidence>
<accession>A0A183FV87</accession>
<organism evidence="2 3">
    <name type="scientific">Heligmosomoides polygyrus</name>
    <name type="common">Parasitic roundworm</name>
    <dbReference type="NCBI Taxonomy" id="6339"/>
    <lineage>
        <taxon>Eukaryota</taxon>
        <taxon>Metazoa</taxon>
        <taxon>Ecdysozoa</taxon>
        <taxon>Nematoda</taxon>
        <taxon>Chromadorea</taxon>
        <taxon>Rhabditida</taxon>
        <taxon>Rhabditina</taxon>
        <taxon>Rhabditomorpha</taxon>
        <taxon>Strongyloidea</taxon>
        <taxon>Heligmosomidae</taxon>
        <taxon>Heligmosomoides</taxon>
    </lineage>
</organism>
<sequence>MAANHCSMKDLIEKKGYSNAEGYKPEPDPKEDLENNWRKDGTGAYACCLRRTPWGTYIADWHYYNCKDGGWQPYYPTKYNKCR</sequence>
<keyword evidence="2" id="KW-1185">Reference proteome</keyword>
<gene>
    <name evidence="1" type="ORF">HPBE_LOCUS12192</name>
</gene>
<reference evidence="3" key="2">
    <citation type="submission" date="2019-09" db="UniProtKB">
        <authorList>
            <consortium name="WormBaseParasite"/>
        </authorList>
    </citation>
    <scope>IDENTIFICATION</scope>
</reference>
<protein>
    <submittedName>
        <fullName evidence="3">Kringle domain-containing protein</fullName>
    </submittedName>
</protein>
<reference evidence="1 2" key="1">
    <citation type="submission" date="2018-11" db="EMBL/GenBank/DDBJ databases">
        <authorList>
            <consortium name="Pathogen Informatics"/>
        </authorList>
    </citation>
    <scope>NUCLEOTIDE SEQUENCE [LARGE SCALE GENOMIC DNA]</scope>
</reference>
<proteinExistence type="predicted"/>
<dbReference type="WBParaSite" id="HPBE_0001219101-mRNA-1">
    <property type="protein sequence ID" value="HPBE_0001219101-mRNA-1"/>
    <property type="gene ID" value="HPBE_0001219101"/>
</dbReference>